<keyword evidence="5 9" id="KW-0560">Oxidoreductase</keyword>
<dbReference type="GO" id="GO:0020037">
    <property type="term" value="F:heme binding"/>
    <property type="evidence" value="ECO:0007669"/>
    <property type="project" value="InterPro"/>
</dbReference>
<keyword evidence="7 9" id="KW-0503">Monooxygenase</keyword>
<keyword evidence="6 8" id="KW-0408">Iron</keyword>
<dbReference type="Gene3D" id="1.10.630.10">
    <property type="entry name" value="Cytochrome P450"/>
    <property type="match status" value="1"/>
</dbReference>
<dbReference type="PROSITE" id="PS00086">
    <property type="entry name" value="CYTOCHROME_P450"/>
    <property type="match status" value="1"/>
</dbReference>
<keyword evidence="3 8" id="KW-0349">Heme</keyword>
<evidence type="ECO:0000256" key="9">
    <source>
        <dbReference type="RuleBase" id="RU000461"/>
    </source>
</evidence>
<evidence type="ECO:0000256" key="6">
    <source>
        <dbReference type="ARBA" id="ARBA00023004"/>
    </source>
</evidence>
<evidence type="ECO:0000256" key="7">
    <source>
        <dbReference type="ARBA" id="ARBA00023033"/>
    </source>
</evidence>
<proteinExistence type="inferred from homology"/>
<dbReference type="GO" id="GO:0005506">
    <property type="term" value="F:iron ion binding"/>
    <property type="evidence" value="ECO:0007669"/>
    <property type="project" value="InterPro"/>
</dbReference>
<accession>A0A821W2U8</accession>
<evidence type="ECO:0000256" key="5">
    <source>
        <dbReference type="ARBA" id="ARBA00023002"/>
    </source>
</evidence>
<dbReference type="GO" id="GO:0016705">
    <property type="term" value="F:oxidoreductase activity, acting on paired donors, with incorporation or reduction of molecular oxygen"/>
    <property type="evidence" value="ECO:0007669"/>
    <property type="project" value="InterPro"/>
</dbReference>
<dbReference type="EMBL" id="CAJOBZ010000051">
    <property type="protein sequence ID" value="CAF4917575.1"/>
    <property type="molecule type" value="Genomic_DNA"/>
</dbReference>
<dbReference type="InterPro" id="IPR017972">
    <property type="entry name" value="Cyt_P450_CS"/>
</dbReference>
<sequence>MYLRKFIELVPPPYLLNRCIHPKITRSKHAHHLNNVQSESIKPFDAIPGLTPLPVLGPIHHFLPMIGSLGHLKTFYDLFKVLYENYGPIVKLSGIFARADMVVLYEPEDYDQIFREEDISPSRPGFQTLVYYRTELKKTIFDGVYGLTTAEGAQWRDFRTKVNPIFLKPKLVKLYTSALSEIADDMLLKFKKQLDNKNNINKNFDEELTKWSLESVAYVGLGSRIGCFKDDLKEDDPAKILITCAKEVLEYTWALEFRPSPWKYFSTPTFKKLMRTYDRQWEISSVFIKEAKRQISERGHAIPEEDKSIIEKLLAVDEKVAIMMASEMLLAGIDTVAFSVTSILYNLAVNPEVQDKLREEIHSENASKRYLKACIKEALRIYPVVSTNLRRTTKDHIVGGYHIPAGIDIMSPNEFLSKMEKYYPEPTQFIPDRWIVEKSNPLYYGNTHPMVTQPFGFGVRSCIGRRIAELEIEILIQKLIGELKVTWTGPPIQTETKVLNVFKKPYHFKFEQL</sequence>
<dbReference type="PRINTS" id="PR00385">
    <property type="entry name" value="P450"/>
</dbReference>
<dbReference type="SUPFAM" id="SSF48264">
    <property type="entry name" value="Cytochrome P450"/>
    <property type="match status" value="1"/>
</dbReference>
<evidence type="ECO:0000256" key="8">
    <source>
        <dbReference type="PIRSR" id="PIRSR602401-1"/>
    </source>
</evidence>
<dbReference type="FunFam" id="1.10.630.10:FF:000006">
    <property type="entry name" value="Cytochrome P450 302a1, mitochondrial"/>
    <property type="match status" value="1"/>
</dbReference>
<evidence type="ECO:0000313" key="11">
    <source>
        <dbReference type="Proteomes" id="UP000663880"/>
    </source>
</evidence>
<dbReference type="AlphaFoldDB" id="A0A821W2U8"/>
<gene>
    <name evidence="10" type="ORF">PMACD_LOCUS12730</name>
</gene>
<dbReference type="CDD" id="cd11054">
    <property type="entry name" value="CYP24A1-like"/>
    <property type="match status" value="1"/>
</dbReference>
<dbReference type="InterPro" id="IPR050479">
    <property type="entry name" value="CYP11_CYP27_families"/>
</dbReference>
<evidence type="ECO:0000256" key="1">
    <source>
        <dbReference type="ARBA" id="ARBA00001971"/>
    </source>
</evidence>
<dbReference type="PRINTS" id="PR00463">
    <property type="entry name" value="EP450I"/>
</dbReference>
<dbReference type="OrthoDB" id="3945418at2759"/>
<dbReference type="InterPro" id="IPR036396">
    <property type="entry name" value="Cyt_P450_sf"/>
</dbReference>
<dbReference type="PANTHER" id="PTHR24279">
    <property type="entry name" value="CYTOCHROME P450"/>
    <property type="match status" value="1"/>
</dbReference>
<evidence type="ECO:0000256" key="4">
    <source>
        <dbReference type="ARBA" id="ARBA00022723"/>
    </source>
</evidence>
<feature type="binding site" description="axial binding residue" evidence="8">
    <location>
        <position position="462"/>
    </location>
    <ligand>
        <name>heme</name>
        <dbReference type="ChEBI" id="CHEBI:30413"/>
    </ligand>
    <ligandPart>
        <name>Fe</name>
        <dbReference type="ChEBI" id="CHEBI:18248"/>
    </ligandPart>
</feature>
<evidence type="ECO:0008006" key="12">
    <source>
        <dbReference type="Google" id="ProtNLM"/>
    </source>
</evidence>
<organism evidence="10 11">
    <name type="scientific">Pieris macdunnoughi</name>
    <dbReference type="NCBI Taxonomy" id="345717"/>
    <lineage>
        <taxon>Eukaryota</taxon>
        <taxon>Metazoa</taxon>
        <taxon>Ecdysozoa</taxon>
        <taxon>Arthropoda</taxon>
        <taxon>Hexapoda</taxon>
        <taxon>Insecta</taxon>
        <taxon>Pterygota</taxon>
        <taxon>Neoptera</taxon>
        <taxon>Endopterygota</taxon>
        <taxon>Lepidoptera</taxon>
        <taxon>Glossata</taxon>
        <taxon>Ditrysia</taxon>
        <taxon>Papilionoidea</taxon>
        <taxon>Pieridae</taxon>
        <taxon>Pierinae</taxon>
        <taxon>Pieris</taxon>
    </lineage>
</organism>
<evidence type="ECO:0000256" key="3">
    <source>
        <dbReference type="ARBA" id="ARBA00022617"/>
    </source>
</evidence>
<dbReference type="PANTHER" id="PTHR24279:SF120">
    <property type="entry name" value="CYTOCHROME P450"/>
    <property type="match status" value="1"/>
</dbReference>
<reference evidence="10" key="1">
    <citation type="submission" date="2021-02" db="EMBL/GenBank/DDBJ databases">
        <authorList>
            <person name="Steward A R."/>
        </authorList>
    </citation>
    <scope>NUCLEOTIDE SEQUENCE</scope>
</reference>
<evidence type="ECO:0000313" key="10">
    <source>
        <dbReference type="EMBL" id="CAF4917575.1"/>
    </source>
</evidence>
<keyword evidence="11" id="KW-1185">Reference proteome</keyword>
<dbReference type="InterPro" id="IPR002401">
    <property type="entry name" value="Cyt_P450_E_grp-I"/>
</dbReference>
<dbReference type="GO" id="GO:0004497">
    <property type="term" value="F:monooxygenase activity"/>
    <property type="evidence" value="ECO:0007669"/>
    <property type="project" value="UniProtKB-KW"/>
</dbReference>
<dbReference type="Pfam" id="PF00067">
    <property type="entry name" value="p450"/>
    <property type="match status" value="1"/>
</dbReference>
<keyword evidence="4 8" id="KW-0479">Metal-binding</keyword>
<evidence type="ECO:0000256" key="2">
    <source>
        <dbReference type="ARBA" id="ARBA00010617"/>
    </source>
</evidence>
<comment type="similarity">
    <text evidence="2 9">Belongs to the cytochrome P450 family.</text>
</comment>
<dbReference type="InterPro" id="IPR001128">
    <property type="entry name" value="Cyt_P450"/>
</dbReference>
<protein>
    <recommendedName>
        <fullName evidence="12">Cytochrome P450</fullName>
    </recommendedName>
</protein>
<comment type="cofactor">
    <cofactor evidence="1 8">
        <name>heme</name>
        <dbReference type="ChEBI" id="CHEBI:30413"/>
    </cofactor>
</comment>
<comment type="caution">
    <text evidence="10">The sequence shown here is derived from an EMBL/GenBank/DDBJ whole genome shotgun (WGS) entry which is preliminary data.</text>
</comment>
<name>A0A821W2U8_9NEOP</name>
<dbReference type="Proteomes" id="UP000663880">
    <property type="component" value="Unassembled WGS sequence"/>
</dbReference>